<dbReference type="FunCoup" id="A0A1Y2G968">
    <property type="interactions" value="672"/>
</dbReference>
<feature type="compositionally biased region" description="Low complexity" evidence="2">
    <location>
        <begin position="370"/>
        <end position="382"/>
    </location>
</feature>
<evidence type="ECO:0000313" key="4">
    <source>
        <dbReference type="EMBL" id="ORZ04672.1"/>
    </source>
</evidence>
<evidence type="ECO:0000256" key="1">
    <source>
        <dbReference type="ARBA" id="ARBA00005607"/>
    </source>
</evidence>
<dbReference type="AlphaFoldDB" id="A0A1Y2G968"/>
<dbReference type="GO" id="GO:0005654">
    <property type="term" value="C:nucleoplasm"/>
    <property type="evidence" value="ECO:0007669"/>
    <property type="project" value="TreeGrafter"/>
</dbReference>
<evidence type="ECO:0000313" key="5">
    <source>
        <dbReference type="Proteomes" id="UP000193648"/>
    </source>
</evidence>
<evidence type="ECO:0000256" key="2">
    <source>
        <dbReference type="SAM" id="MobiDB-lite"/>
    </source>
</evidence>
<comment type="similarity">
    <text evidence="1">Belongs to the SHQ1 family.</text>
</comment>
<dbReference type="GeneID" id="33563531"/>
<evidence type="ECO:0000259" key="3">
    <source>
        <dbReference type="PROSITE" id="PS51203"/>
    </source>
</evidence>
<dbReference type="PANTHER" id="PTHR12967:SF0">
    <property type="entry name" value="PROTEIN SHQ1 HOMOLOG"/>
    <property type="match status" value="1"/>
</dbReference>
<feature type="non-terminal residue" evidence="4">
    <location>
        <position position="702"/>
    </location>
</feature>
<dbReference type="Pfam" id="PF04925">
    <property type="entry name" value="SHQ1"/>
    <property type="match status" value="1"/>
</dbReference>
<dbReference type="InterPro" id="IPR048696">
    <property type="entry name" value="SHQ1-like_CS"/>
</dbReference>
<feature type="domain" description="CS" evidence="3">
    <location>
        <begin position="1"/>
        <end position="89"/>
    </location>
</feature>
<feature type="region of interest" description="Disordered" evidence="2">
    <location>
        <begin position="357"/>
        <end position="382"/>
    </location>
</feature>
<name>A0A1Y2G968_9FUNG</name>
<gene>
    <name evidence="4" type="ORF">BCR41DRAFT_328071</name>
</gene>
<protein>
    <submittedName>
        <fullName evidence="4">SHQ1 protein-domain-containing protein</fullName>
    </submittedName>
</protein>
<dbReference type="InterPro" id="IPR007052">
    <property type="entry name" value="CS_dom"/>
</dbReference>
<accession>A0A1Y2G968</accession>
<dbReference type="GO" id="GO:0051082">
    <property type="term" value="F:unfolded protein binding"/>
    <property type="evidence" value="ECO:0007669"/>
    <property type="project" value="TreeGrafter"/>
</dbReference>
<dbReference type="GO" id="GO:0000493">
    <property type="term" value="P:box H/ACA snoRNP assembly"/>
    <property type="evidence" value="ECO:0007669"/>
    <property type="project" value="InterPro"/>
</dbReference>
<feature type="region of interest" description="Disordered" evidence="2">
    <location>
        <begin position="238"/>
        <end position="274"/>
    </location>
</feature>
<reference evidence="4 5" key="1">
    <citation type="submission" date="2016-07" db="EMBL/GenBank/DDBJ databases">
        <title>Pervasive Adenine N6-methylation of Active Genes in Fungi.</title>
        <authorList>
            <consortium name="DOE Joint Genome Institute"/>
            <person name="Mondo S.J."/>
            <person name="Dannebaum R.O."/>
            <person name="Kuo R.C."/>
            <person name="Labutti K."/>
            <person name="Haridas S."/>
            <person name="Kuo A."/>
            <person name="Salamov A."/>
            <person name="Ahrendt S.R."/>
            <person name="Lipzen A."/>
            <person name="Sullivan W."/>
            <person name="Andreopoulos W.B."/>
            <person name="Clum A."/>
            <person name="Lindquist E."/>
            <person name="Daum C."/>
            <person name="Ramamoorthy G.K."/>
            <person name="Gryganskyi A."/>
            <person name="Culley D."/>
            <person name="Magnuson J.K."/>
            <person name="James T.Y."/>
            <person name="O'Malley M.A."/>
            <person name="Stajich J.E."/>
            <person name="Spatafora J.W."/>
            <person name="Visel A."/>
            <person name="Grigoriev I.V."/>
        </authorList>
    </citation>
    <scope>NUCLEOTIDE SEQUENCE [LARGE SCALE GENOMIC DNA]</scope>
    <source>
        <strain evidence="4 5">NRRL 3116</strain>
    </source>
</reference>
<dbReference type="Pfam" id="PF21413">
    <property type="entry name" value="SHQ1-like_CS"/>
    <property type="match status" value="1"/>
</dbReference>
<sequence>MITPTFSVSQEDDFVSIVIKAPHIKTQNVDFEVEGAVFKFNVKPYFLRLTFPGNIVDDERAKATYNVGVGEMTVILPKETPGEHFPDLDMLTKLLVRQSDLKDKQIKKPLIEVIGSSSGGDSNSVATLEGTEKVNRDEEIDWELPQEIKQEIFSEVRYGFNNRYNGFFTHVQETANDVLDVYDPEHTTLETRRQNRIQRENEKFDDEYYMSEFMNEEEIQHIMRYKTQWWSELRALQKSQKDSNSQKNRSDITAASTTKSNSNRGNETQKASVNNAGCTFKSTLSNNLSQLSSTPSILNIVKDEPGQNKSSATATTSLDDFGIREASSRKTTTKEVKSLLKPTISTTTTATTSIATASGNSGLTLDLKEPSTPTSTLLPNTNTLTPMVEPLIDESRDEPVKYLGSHSIIIVDPSRPSTNSELEGEMADLKLDGDGQSGLDTKPFTNKEQELMRDLPRREYILENTKSTYLSLIDILFAYSYDLRVSEGDTTVETPWTICKLSPSMAALDQFTTLKETIVACIRRSLAYPLIRNWSLAMKVLQDVYVILKLGRRGCLRALLQIKNILDHDDVYYIYSKMFIEDYCVWIQSGASENVIRTLAHEIHHFDVKKEEIGWHLEELEALAKEAPEEEEEETEEEDSDDTSAEGDDDDDEEEDSDDDDSSSSSDQDSQTDDKSRSKDNNFAAEEESIFIHEGPKPMIVE</sequence>
<dbReference type="EMBL" id="MCFF01000055">
    <property type="protein sequence ID" value="ORZ04672.1"/>
    <property type="molecule type" value="Genomic_DNA"/>
</dbReference>
<dbReference type="GO" id="GO:0005737">
    <property type="term" value="C:cytoplasm"/>
    <property type="evidence" value="ECO:0007669"/>
    <property type="project" value="TreeGrafter"/>
</dbReference>
<dbReference type="InterPro" id="IPR007009">
    <property type="entry name" value="Shq1_C"/>
</dbReference>
<dbReference type="Gene3D" id="2.60.40.790">
    <property type="match status" value="1"/>
</dbReference>
<dbReference type="RefSeq" id="XP_021876669.1">
    <property type="nucleotide sequence ID" value="XM_022021687.1"/>
</dbReference>
<dbReference type="OrthoDB" id="73639at2759"/>
<keyword evidence="5" id="KW-1185">Reference proteome</keyword>
<dbReference type="PROSITE" id="PS51203">
    <property type="entry name" value="CS"/>
    <property type="match status" value="1"/>
</dbReference>
<dbReference type="SUPFAM" id="SSF49764">
    <property type="entry name" value="HSP20-like chaperones"/>
    <property type="match status" value="1"/>
</dbReference>
<dbReference type="Proteomes" id="UP000193648">
    <property type="component" value="Unassembled WGS sequence"/>
</dbReference>
<organism evidence="4 5">
    <name type="scientific">Lobosporangium transversale</name>
    <dbReference type="NCBI Taxonomy" id="64571"/>
    <lineage>
        <taxon>Eukaryota</taxon>
        <taxon>Fungi</taxon>
        <taxon>Fungi incertae sedis</taxon>
        <taxon>Mucoromycota</taxon>
        <taxon>Mortierellomycotina</taxon>
        <taxon>Mortierellomycetes</taxon>
        <taxon>Mortierellales</taxon>
        <taxon>Mortierellaceae</taxon>
        <taxon>Lobosporangium</taxon>
    </lineage>
</organism>
<dbReference type="InParanoid" id="A0A1Y2G968"/>
<dbReference type="InterPro" id="IPR008978">
    <property type="entry name" value="HSP20-like_chaperone"/>
</dbReference>
<proteinExistence type="inferred from homology"/>
<feature type="compositionally biased region" description="Acidic residues" evidence="2">
    <location>
        <begin position="628"/>
        <end position="662"/>
    </location>
</feature>
<dbReference type="CDD" id="cd06463">
    <property type="entry name" value="p23_like"/>
    <property type="match status" value="1"/>
</dbReference>
<feature type="region of interest" description="Disordered" evidence="2">
    <location>
        <begin position="625"/>
        <end position="702"/>
    </location>
</feature>
<comment type="caution">
    <text evidence="4">The sequence shown here is derived from an EMBL/GenBank/DDBJ whole genome shotgun (WGS) entry which is preliminary data.</text>
</comment>
<dbReference type="InterPro" id="IPR039742">
    <property type="entry name" value="Shq1"/>
</dbReference>
<feature type="compositionally biased region" description="Polar residues" evidence="2">
    <location>
        <begin position="242"/>
        <end position="274"/>
    </location>
</feature>
<dbReference type="STRING" id="64571.A0A1Y2G968"/>
<dbReference type="PANTHER" id="PTHR12967">
    <property type="entry name" value="PROTEIN SHQ1 HOMOLOG"/>
    <property type="match status" value="1"/>
</dbReference>